<dbReference type="AlphaFoldDB" id="A0A515D7P7"/>
<proteinExistence type="predicted"/>
<dbReference type="InterPro" id="IPR036390">
    <property type="entry name" value="WH_DNA-bd_sf"/>
</dbReference>
<feature type="chain" id="PRO_5021952470" description="HTH marR-type domain-containing protein" evidence="2">
    <location>
        <begin position="40"/>
        <end position="176"/>
    </location>
</feature>
<dbReference type="InterPro" id="IPR036388">
    <property type="entry name" value="WH-like_DNA-bd_sf"/>
</dbReference>
<accession>A0A515D7P7</accession>
<evidence type="ECO:0000259" key="3">
    <source>
        <dbReference type="SMART" id="SM00347"/>
    </source>
</evidence>
<dbReference type="Proteomes" id="UP000316798">
    <property type="component" value="Chromosome"/>
</dbReference>
<sequence>MVRDAVSISYSINLARAAAAAVRLISVAAAPLGLSPAAASVLVALENGQPANYRSIEMLTGLGRTNLIGHLGHLEQNGFVSRIKRGQGQSLTSFRITESGKKLQRVLVWKIFQQEIGLRKYIPERDVRRLEVASIKFVTAAIEHIDSEATTDRIHGVPSRAGRTGARPTPRVKVGG</sequence>
<dbReference type="KEGG" id="rhf:EUB48_02965"/>
<gene>
    <name evidence="4" type="ORF">EUB48_02965</name>
</gene>
<dbReference type="RefSeq" id="WP_142817548.1">
    <property type="nucleotide sequence ID" value="NZ_CP035503.1"/>
</dbReference>
<evidence type="ECO:0000256" key="2">
    <source>
        <dbReference type="SAM" id="SignalP"/>
    </source>
</evidence>
<feature type="domain" description="HTH marR-type" evidence="3">
    <location>
        <begin position="27"/>
        <end position="126"/>
    </location>
</feature>
<name>A0A515D7P7_9BURK</name>
<keyword evidence="2" id="KW-0732">Signal</keyword>
<evidence type="ECO:0000256" key="1">
    <source>
        <dbReference type="SAM" id="MobiDB-lite"/>
    </source>
</evidence>
<evidence type="ECO:0000313" key="5">
    <source>
        <dbReference type="Proteomes" id="UP000316798"/>
    </source>
</evidence>
<protein>
    <recommendedName>
        <fullName evidence="3">HTH marR-type domain-containing protein</fullName>
    </recommendedName>
</protein>
<organism evidence="4 5">
    <name type="scientific">Rhodoferax sediminis</name>
    <dbReference type="NCBI Taxonomy" id="2509614"/>
    <lineage>
        <taxon>Bacteria</taxon>
        <taxon>Pseudomonadati</taxon>
        <taxon>Pseudomonadota</taxon>
        <taxon>Betaproteobacteria</taxon>
        <taxon>Burkholderiales</taxon>
        <taxon>Comamonadaceae</taxon>
        <taxon>Rhodoferax</taxon>
    </lineage>
</organism>
<dbReference type="EMBL" id="CP035503">
    <property type="protein sequence ID" value="QDL36377.1"/>
    <property type="molecule type" value="Genomic_DNA"/>
</dbReference>
<dbReference type="SMART" id="SM00347">
    <property type="entry name" value="HTH_MARR"/>
    <property type="match status" value="1"/>
</dbReference>
<feature type="signal peptide" evidence="2">
    <location>
        <begin position="1"/>
        <end position="39"/>
    </location>
</feature>
<dbReference type="SUPFAM" id="SSF46785">
    <property type="entry name" value="Winged helix' DNA-binding domain"/>
    <property type="match status" value="1"/>
</dbReference>
<dbReference type="GO" id="GO:0003700">
    <property type="term" value="F:DNA-binding transcription factor activity"/>
    <property type="evidence" value="ECO:0007669"/>
    <property type="project" value="InterPro"/>
</dbReference>
<feature type="region of interest" description="Disordered" evidence="1">
    <location>
        <begin position="155"/>
        <end position="176"/>
    </location>
</feature>
<dbReference type="Gene3D" id="1.10.10.10">
    <property type="entry name" value="Winged helix-like DNA-binding domain superfamily/Winged helix DNA-binding domain"/>
    <property type="match status" value="1"/>
</dbReference>
<reference evidence="4 5" key="1">
    <citation type="submission" date="2019-01" db="EMBL/GenBank/DDBJ databases">
        <title>Genomic insights into a novel species Rhodoferax sp.</title>
        <authorList>
            <person name="Jin L."/>
        </authorList>
    </citation>
    <scope>NUCLEOTIDE SEQUENCE [LARGE SCALE GENOMIC DNA]</scope>
    <source>
        <strain evidence="4 5">CHu59-6-5</strain>
    </source>
</reference>
<keyword evidence="5" id="KW-1185">Reference proteome</keyword>
<dbReference type="InterPro" id="IPR000835">
    <property type="entry name" value="HTH_MarR-typ"/>
</dbReference>
<evidence type="ECO:0000313" key="4">
    <source>
        <dbReference type="EMBL" id="QDL36377.1"/>
    </source>
</evidence>